<evidence type="ECO:0000256" key="5">
    <source>
        <dbReference type="SAM" id="MobiDB-lite"/>
    </source>
</evidence>
<feature type="compositionally biased region" description="Gly residues" evidence="5">
    <location>
        <begin position="707"/>
        <end position="722"/>
    </location>
</feature>
<feature type="compositionally biased region" description="Low complexity" evidence="5">
    <location>
        <begin position="957"/>
        <end position="969"/>
    </location>
</feature>
<dbReference type="InParanoid" id="A0A2K3DSF6"/>
<feature type="region of interest" description="Disordered" evidence="5">
    <location>
        <begin position="946"/>
        <end position="975"/>
    </location>
</feature>
<dbReference type="InterPro" id="IPR020472">
    <property type="entry name" value="WD40_PAC1"/>
</dbReference>
<feature type="compositionally biased region" description="Low complexity" evidence="5">
    <location>
        <begin position="397"/>
        <end position="438"/>
    </location>
</feature>
<feature type="region of interest" description="Disordered" evidence="5">
    <location>
        <begin position="988"/>
        <end position="1013"/>
    </location>
</feature>
<dbReference type="STRING" id="3055.A0A2K3DSF6"/>
<feature type="region of interest" description="Disordered" evidence="5">
    <location>
        <begin position="343"/>
        <end position="535"/>
    </location>
</feature>
<dbReference type="PRINTS" id="PR00320">
    <property type="entry name" value="GPROTEINBRPT"/>
</dbReference>
<feature type="repeat" description="WD" evidence="4">
    <location>
        <begin position="818"/>
        <end position="859"/>
    </location>
</feature>
<dbReference type="RefSeq" id="XP_042924726.1">
    <property type="nucleotide sequence ID" value="XM_043062421.1"/>
</dbReference>
<dbReference type="PROSITE" id="PS50294">
    <property type="entry name" value="WD_REPEATS_REGION"/>
    <property type="match status" value="6"/>
</dbReference>
<dbReference type="InterPro" id="IPR036322">
    <property type="entry name" value="WD40_repeat_dom_sf"/>
</dbReference>
<feature type="domain" description="EF-hand" evidence="6">
    <location>
        <begin position="66"/>
        <end position="101"/>
    </location>
</feature>
<feature type="compositionally biased region" description="Pro residues" evidence="5">
    <location>
        <begin position="453"/>
        <end position="467"/>
    </location>
</feature>
<dbReference type="Pfam" id="PF00400">
    <property type="entry name" value="WD40"/>
    <property type="match status" value="8"/>
</dbReference>
<dbReference type="InterPro" id="IPR002048">
    <property type="entry name" value="EF_hand_dom"/>
</dbReference>
<dbReference type="Gramene" id="PNW83470">
    <property type="protein sequence ID" value="PNW83470"/>
    <property type="gene ID" value="CHLRE_05g242200v5"/>
</dbReference>
<feature type="repeat" description="WD" evidence="4">
    <location>
        <begin position="1047"/>
        <end position="1079"/>
    </location>
</feature>
<dbReference type="PROSITE" id="PS50082">
    <property type="entry name" value="WD_REPEATS_2"/>
    <property type="match status" value="7"/>
</dbReference>
<feature type="repeat" description="WD" evidence="4">
    <location>
        <begin position="904"/>
        <end position="936"/>
    </location>
</feature>
<evidence type="ECO:0000256" key="2">
    <source>
        <dbReference type="ARBA" id="ARBA00022737"/>
    </source>
</evidence>
<evidence type="ECO:0000259" key="6">
    <source>
        <dbReference type="PROSITE" id="PS50222"/>
    </source>
</evidence>
<feature type="compositionally biased region" description="Low complexity" evidence="5">
    <location>
        <begin position="684"/>
        <end position="706"/>
    </location>
</feature>
<feature type="repeat" description="WD" evidence="4">
    <location>
        <begin position="734"/>
        <end position="775"/>
    </location>
</feature>
<dbReference type="OrthoDB" id="6262491at2759"/>
<dbReference type="SUPFAM" id="SSF47473">
    <property type="entry name" value="EF-hand"/>
    <property type="match status" value="1"/>
</dbReference>
<feature type="region of interest" description="Disordered" evidence="5">
    <location>
        <begin position="660"/>
        <end position="725"/>
    </location>
</feature>
<evidence type="ECO:0000256" key="3">
    <source>
        <dbReference type="ARBA" id="ARBA00022837"/>
    </source>
</evidence>
<dbReference type="Proteomes" id="UP000006906">
    <property type="component" value="Chromosome 5"/>
</dbReference>
<feature type="repeat" description="WD" evidence="4">
    <location>
        <begin position="776"/>
        <end position="817"/>
    </location>
</feature>
<feature type="repeat" description="WD" evidence="4">
    <location>
        <begin position="611"/>
        <end position="645"/>
    </location>
</feature>
<accession>A0A2K3DSF6</accession>
<proteinExistence type="predicted"/>
<dbReference type="PANTHER" id="PTHR19848">
    <property type="entry name" value="WD40 REPEAT PROTEIN"/>
    <property type="match status" value="1"/>
</dbReference>
<dbReference type="PROSITE" id="PS00678">
    <property type="entry name" value="WD_REPEATS_1"/>
    <property type="match status" value="4"/>
</dbReference>
<keyword evidence="2" id="KW-0677">Repeat</keyword>
<feature type="compositionally biased region" description="Pro residues" evidence="5">
    <location>
        <begin position="346"/>
        <end position="360"/>
    </location>
</feature>
<dbReference type="AlphaFoldDB" id="A0A2K3DSF6"/>
<feature type="compositionally biased region" description="Basic and acidic residues" evidence="5">
    <location>
        <begin position="16"/>
        <end position="28"/>
    </location>
</feature>
<gene>
    <name evidence="7" type="ORF">CHLRE_05g242200v5</name>
</gene>
<feature type="compositionally biased region" description="Acidic residues" evidence="5">
    <location>
        <begin position="481"/>
        <end position="502"/>
    </location>
</feature>
<feature type="domain" description="EF-hand" evidence="6">
    <location>
        <begin position="105"/>
        <end position="140"/>
    </location>
</feature>
<keyword evidence="1 4" id="KW-0853">WD repeat</keyword>
<name>A0A2K3DSF6_CHLRE</name>
<evidence type="ECO:0000313" key="7">
    <source>
        <dbReference type="EMBL" id="PNW83470.1"/>
    </source>
</evidence>
<feature type="compositionally biased region" description="Low complexity" evidence="5">
    <location>
        <begin position="1100"/>
        <end position="1112"/>
    </location>
</feature>
<dbReference type="InterPro" id="IPR001680">
    <property type="entry name" value="WD40_rpt"/>
</dbReference>
<evidence type="ECO:0000256" key="1">
    <source>
        <dbReference type="ARBA" id="ARBA00022574"/>
    </source>
</evidence>
<dbReference type="ExpressionAtlas" id="A0A2K3DSF6">
    <property type="expression patterns" value="baseline and differential"/>
</dbReference>
<feature type="region of interest" description="Disordered" evidence="5">
    <location>
        <begin position="145"/>
        <end position="167"/>
    </location>
</feature>
<dbReference type="CDD" id="cd00200">
    <property type="entry name" value="WD40"/>
    <property type="match status" value="1"/>
</dbReference>
<dbReference type="InterPro" id="IPR015943">
    <property type="entry name" value="WD40/YVTN_repeat-like_dom_sf"/>
</dbReference>
<feature type="region of interest" description="Disordered" evidence="5">
    <location>
        <begin position="1"/>
        <end position="54"/>
    </location>
</feature>
<sequence>MEYENGVIDEVLATEEPNHDKEQFEEMKAMLSELAGSRRHKDDAGDNNEDEEGHRALKTVYNYLHKSGPEARAEFRRYDKDGSGSLEPAELARLLHSALPQLSARQLRYVLGHLQRHDLDGDGCLSYAELCVAMRAVDIKWRKRREDGHMGDEGSEEDEGGSEGGQDVGQQWELQEFSYHGHSLLLDPRTQRVYFLPPAEGEAMEQGGGGAEAEAEAWWGGSWPVVVGKMESDGSVAVAAALPPDALWAALDTHLRDNKMQLQQLYAGYDSDGNGRLDPHELGLLLGELLGGPEGGGGFRPAQLKYAAAMMDANCDGSVSYGEFLAAARDSLKAATALKAELARRPQPPPLPLPPPPPAPQRSAARLSAAPSATSLRSATSSSSRRRQQQQPPAPAAEPSGAGSVRSVRSARSAAPSTSTSAGQQQQQPPSQQPSRRSVAYDEAEDAPASPTAAPPPPAPPLSPPRSEPSAQTSQLPPPPPEEEEAMEEEEFAAMQEDDEGLEGLGEGLDGEEGGSRRPLSPGRRWNRRQAAAATARWLASRAPLPPHSPGSLPPLQPPLQGMATLRAKLHTGHRFPVSAVAFAPSCHLLASASRDVRLYDVRSGRLRVVLDGHGGLVRCLAFSPDGRQLCSGGDDAVVLVWNLEACLALSRPGQVATLTPPGFPSSTNPSAGAPVAPSGMPLATTTTATAGTASGTPRSSSALGSSSGGGLGSSSGGGGGSFHPMQRVVSKALRRHHKPVLAMAATADSKYLVTGGADRTVRVWDTGSGYCLATLRGHHGDVTSLAVSSSGKHIFSGGSDRLVFVWDFNTGECVRQLKGHKGAVSTISLAPDGQWLVTGGHDKALRVWDASNGTELAVLPAHGGAFGVVSSALSPCGALIASGGYDHLVKLWDANSGLAVATLEGHRHMVSSLAFSPDGSLLATAGRDDEVRLWDCNTRYPYLSPATGGTAGGGTSTSTSRRPRTAGGASSGGGGGGAGLYTTMSVGAAGSNDGSPNGTGAGRGGVADAPVPRPAEQAFNRHWECLFGARGRAAGKTAAEAAAFATATERGRVSSLAFSPDGSLLATAGRDDEVRLWDCNTRYPYLSPATGGTAGGGTSTSTSRRPRTAGGASSGGGGGGAGLYTTMSVGAAGSNDGSPNGTGAGRGGVADAPVPRPAEQAFNRHWECLFGARGRAAGKTAAEAAAFATATERGRARAASAGRARPGTAPAGGRRW</sequence>
<dbReference type="Pfam" id="PF13202">
    <property type="entry name" value="EF-hand_5"/>
    <property type="match status" value="1"/>
</dbReference>
<dbReference type="SMART" id="SM00054">
    <property type="entry name" value="EFh"/>
    <property type="match status" value="4"/>
</dbReference>
<dbReference type="SMART" id="SM00320">
    <property type="entry name" value="WD40"/>
    <property type="match status" value="8"/>
</dbReference>
<evidence type="ECO:0000256" key="4">
    <source>
        <dbReference type="PROSITE-ProRule" id="PRU00221"/>
    </source>
</evidence>
<dbReference type="InterPro" id="IPR018247">
    <property type="entry name" value="EF_Hand_1_Ca_BS"/>
</dbReference>
<dbReference type="PROSITE" id="PS00018">
    <property type="entry name" value="EF_HAND_1"/>
    <property type="match status" value="4"/>
</dbReference>
<organism evidence="7 8">
    <name type="scientific">Chlamydomonas reinhardtii</name>
    <name type="common">Chlamydomonas smithii</name>
    <dbReference type="NCBI Taxonomy" id="3055"/>
    <lineage>
        <taxon>Eukaryota</taxon>
        <taxon>Viridiplantae</taxon>
        <taxon>Chlorophyta</taxon>
        <taxon>core chlorophytes</taxon>
        <taxon>Chlorophyceae</taxon>
        <taxon>CS clade</taxon>
        <taxon>Chlamydomonadales</taxon>
        <taxon>Chlamydomonadaceae</taxon>
        <taxon>Chlamydomonas</taxon>
    </lineage>
</organism>
<feature type="domain" description="EF-hand" evidence="6">
    <location>
        <begin position="299"/>
        <end position="334"/>
    </location>
</feature>
<dbReference type="Gene3D" id="2.130.10.10">
    <property type="entry name" value="YVTN repeat-like/Quinoprotein amine dehydrogenase"/>
    <property type="match status" value="4"/>
</dbReference>
<dbReference type="InterPro" id="IPR011992">
    <property type="entry name" value="EF-hand-dom_pair"/>
</dbReference>
<dbReference type="PaxDb" id="3055-EDP07157"/>
<dbReference type="CDD" id="cd00051">
    <property type="entry name" value="EFh"/>
    <property type="match status" value="1"/>
</dbReference>
<dbReference type="SUPFAM" id="SSF50978">
    <property type="entry name" value="WD40 repeat-like"/>
    <property type="match status" value="1"/>
</dbReference>
<reference evidence="7 8" key="1">
    <citation type="journal article" date="2007" name="Science">
        <title>The Chlamydomonas genome reveals the evolution of key animal and plant functions.</title>
        <authorList>
            <person name="Merchant S.S."/>
            <person name="Prochnik S.E."/>
            <person name="Vallon O."/>
            <person name="Harris E.H."/>
            <person name="Karpowicz S.J."/>
            <person name="Witman G.B."/>
            <person name="Terry A."/>
            <person name="Salamov A."/>
            <person name="Fritz-Laylin L.K."/>
            <person name="Marechal-Drouard L."/>
            <person name="Marshall W.F."/>
            <person name="Qu L.H."/>
            <person name="Nelson D.R."/>
            <person name="Sanderfoot A.A."/>
            <person name="Spalding M.H."/>
            <person name="Kapitonov V.V."/>
            <person name="Ren Q."/>
            <person name="Ferris P."/>
            <person name="Lindquist E."/>
            <person name="Shapiro H."/>
            <person name="Lucas S.M."/>
            <person name="Grimwood J."/>
            <person name="Schmutz J."/>
            <person name="Cardol P."/>
            <person name="Cerutti H."/>
            <person name="Chanfreau G."/>
            <person name="Chen C.L."/>
            <person name="Cognat V."/>
            <person name="Croft M.T."/>
            <person name="Dent R."/>
            <person name="Dutcher S."/>
            <person name="Fernandez E."/>
            <person name="Fukuzawa H."/>
            <person name="Gonzalez-Ballester D."/>
            <person name="Gonzalez-Halphen D."/>
            <person name="Hallmann A."/>
            <person name="Hanikenne M."/>
            <person name="Hippler M."/>
            <person name="Inwood W."/>
            <person name="Jabbari K."/>
            <person name="Kalanon M."/>
            <person name="Kuras R."/>
            <person name="Lefebvre P.A."/>
            <person name="Lemaire S.D."/>
            <person name="Lobanov A.V."/>
            <person name="Lohr M."/>
            <person name="Manuell A."/>
            <person name="Meier I."/>
            <person name="Mets L."/>
            <person name="Mittag M."/>
            <person name="Mittelmeier T."/>
            <person name="Moroney J.V."/>
            <person name="Moseley J."/>
            <person name="Napoli C."/>
            <person name="Nedelcu A.M."/>
            <person name="Niyogi K."/>
            <person name="Novoselov S.V."/>
            <person name="Paulsen I.T."/>
            <person name="Pazour G."/>
            <person name="Purton S."/>
            <person name="Ral J.P."/>
            <person name="Riano-Pachon D.M."/>
            <person name="Riekhof W."/>
            <person name="Rymarquis L."/>
            <person name="Schroda M."/>
            <person name="Stern D."/>
            <person name="Umen J."/>
            <person name="Willows R."/>
            <person name="Wilson N."/>
            <person name="Zimmer S.L."/>
            <person name="Allmer J."/>
            <person name="Balk J."/>
            <person name="Bisova K."/>
            <person name="Chen C.J."/>
            <person name="Elias M."/>
            <person name="Gendler K."/>
            <person name="Hauser C."/>
            <person name="Lamb M.R."/>
            <person name="Ledford H."/>
            <person name="Long J.C."/>
            <person name="Minagawa J."/>
            <person name="Page M.D."/>
            <person name="Pan J."/>
            <person name="Pootakham W."/>
            <person name="Roje S."/>
            <person name="Rose A."/>
            <person name="Stahlberg E."/>
            <person name="Terauchi A.M."/>
            <person name="Yang P."/>
            <person name="Ball S."/>
            <person name="Bowler C."/>
            <person name="Dieckmann C.L."/>
            <person name="Gladyshev V.N."/>
            <person name="Green P."/>
            <person name="Jorgensen R."/>
            <person name="Mayfield S."/>
            <person name="Mueller-Roeber B."/>
            <person name="Rajamani S."/>
            <person name="Sayre R.T."/>
            <person name="Brokstein P."/>
            <person name="Dubchak I."/>
            <person name="Goodstein D."/>
            <person name="Hornick L."/>
            <person name="Huang Y.W."/>
            <person name="Jhaveri J."/>
            <person name="Luo Y."/>
            <person name="Martinez D."/>
            <person name="Ngau W.C."/>
            <person name="Otillar B."/>
            <person name="Poliakov A."/>
            <person name="Porter A."/>
            <person name="Szajkowski L."/>
            <person name="Werner G."/>
            <person name="Zhou K."/>
            <person name="Grigoriev I.V."/>
            <person name="Rokhsar D.S."/>
            <person name="Grossman A.R."/>
        </authorList>
    </citation>
    <scope>NUCLEOTIDE SEQUENCE [LARGE SCALE GENOMIC DNA]</scope>
    <source>
        <strain evidence="8">CC-503</strain>
    </source>
</reference>
<dbReference type="GO" id="GO:0005509">
    <property type="term" value="F:calcium ion binding"/>
    <property type="evidence" value="ECO:0007669"/>
    <property type="project" value="InterPro"/>
</dbReference>
<evidence type="ECO:0000313" key="8">
    <source>
        <dbReference type="Proteomes" id="UP000006906"/>
    </source>
</evidence>
<dbReference type="KEGG" id="cre:CHLRE_05g242200v5"/>
<protein>
    <recommendedName>
        <fullName evidence="6">EF-hand domain-containing protein</fullName>
    </recommendedName>
</protein>
<dbReference type="InterPro" id="IPR019775">
    <property type="entry name" value="WD40_repeat_CS"/>
</dbReference>
<dbReference type="PROSITE" id="PS50222">
    <property type="entry name" value="EF_HAND_2"/>
    <property type="match status" value="4"/>
</dbReference>
<feature type="domain" description="EF-hand" evidence="6">
    <location>
        <begin position="257"/>
        <end position="292"/>
    </location>
</feature>
<feature type="compositionally biased region" description="Low complexity" evidence="5">
    <location>
        <begin position="517"/>
        <end position="535"/>
    </location>
</feature>
<dbReference type="Pfam" id="PF13499">
    <property type="entry name" value="EF-hand_7"/>
    <property type="match status" value="1"/>
</dbReference>
<keyword evidence="8" id="KW-1185">Reference proteome</keyword>
<feature type="region of interest" description="Disordered" evidence="5">
    <location>
        <begin position="1088"/>
        <end position="1156"/>
    </location>
</feature>
<dbReference type="EMBL" id="CM008966">
    <property type="protein sequence ID" value="PNW83470.1"/>
    <property type="molecule type" value="Genomic_DNA"/>
</dbReference>
<feature type="compositionally biased region" description="Gly residues" evidence="5">
    <location>
        <begin position="1113"/>
        <end position="1123"/>
    </location>
</feature>
<dbReference type="GeneID" id="5726451"/>
<feature type="compositionally biased region" description="Low complexity" evidence="5">
    <location>
        <begin position="361"/>
        <end position="383"/>
    </location>
</feature>
<keyword evidence="3" id="KW-0106">Calcium</keyword>
<feature type="repeat" description="WD" evidence="4">
    <location>
        <begin position="862"/>
        <end position="903"/>
    </location>
</feature>
<dbReference type="Gene3D" id="1.10.238.10">
    <property type="entry name" value="EF-hand"/>
    <property type="match status" value="2"/>
</dbReference>
<feature type="region of interest" description="Disordered" evidence="5">
    <location>
        <begin position="1197"/>
        <end position="1217"/>
    </location>
</feature>
<dbReference type="PANTHER" id="PTHR19848:SF8">
    <property type="entry name" value="F-BOX AND WD REPEAT DOMAIN CONTAINING 7"/>
    <property type="match status" value="1"/>
</dbReference>